<protein>
    <submittedName>
        <fullName evidence="1">15279_t:CDS:1</fullName>
    </submittedName>
</protein>
<feature type="non-terminal residue" evidence="1">
    <location>
        <position position="74"/>
    </location>
</feature>
<organism evidence="1 2">
    <name type="scientific">Racocetra persica</name>
    <dbReference type="NCBI Taxonomy" id="160502"/>
    <lineage>
        <taxon>Eukaryota</taxon>
        <taxon>Fungi</taxon>
        <taxon>Fungi incertae sedis</taxon>
        <taxon>Mucoromycota</taxon>
        <taxon>Glomeromycotina</taxon>
        <taxon>Glomeromycetes</taxon>
        <taxon>Diversisporales</taxon>
        <taxon>Gigasporaceae</taxon>
        <taxon>Racocetra</taxon>
    </lineage>
</organism>
<evidence type="ECO:0000313" key="2">
    <source>
        <dbReference type="Proteomes" id="UP000789920"/>
    </source>
</evidence>
<dbReference type="EMBL" id="CAJVQC010119252">
    <property type="protein sequence ID" value="CAG8838016.1"/>
    <property type="molecule type" value="Genomic_DNA"/>
</dbReference>
<keyword evidence="2" id="KW-1185">Reference proteome</keyword>
<name>A0ACA9SH17_9GLOM</name>
<accession>A0ACA9SH17</accession>
<feature type="non-terminal residue" evidence="1">
    <location>
        <position position="1"/>
    </location>
</feature>
<comment type="caution">
    <text evidence="1">The sequence shown here is derived from an EMBL/GenBank/DDBJ whole genome shotgun (WGS) entry which is preliminary data.</text>
</comment>
<evidence type="ECO:0000313" key="1">
    <source>
        <dbReference type="EMBL" id="CAG8838016.1"/>
    </source>
</evidence>
<proteinExistence type="predicted"/>
<reference evidence="1" key="1">
    <citation type="submission" date="2021-06" db="EMBL/GenBank/DDBJ databases">
        <authorList>
            <person name="Kallberg Y."/>
            <person name="Tangrot J."/>
            <person name="Rosling A."/>
        </authorList>
    </citation>
    <scope>NUCLEOTIDE SEQUENCE</scope>
    <source>
        <strain evidence="1">MA461A</strain>
    </source>
</reference>
<gene>
    <name evidence="1" type="ORF">RPERSI_LOCUS30516</name>
</gene>
<dbReference type="Proteomes" id="UP000789920">
    <property type="component" value="Unassembled WGS sequence"/>
</dbReference>
<sequence>NDSDNNSNEIYDELITLMTKTLNLLEEQKTAGNSRWVKNIKKNFTPINKMIEDVEQYKRKRTLPLTWKGHNNNT</sequence>